<keyword evidence="4" id="KW-1185">Reference proteome</keyword>
<dbReference type="PANTHER" id="PTHR43646:SF3">
    <property type="entry name" value="SLR1566 PROTEIN"/>
    <property type="match status" value="1"/>
</dbReference>
<dbReference type="Proteomes" id="UP000236884">
    <property type="component" value="Chromosome"/>
</dbReference>
<dbReference type="GO" id="GO:0016740">
    <property type="term" value="F:transferase activity"/>
    <property type="evidence" value="ECO:0007669"/>
    <property type="project" value="UniProtKB-KW"/>
</dbReference>
<evidence type="ECO:0000313" key="4">
    <source>
        <dbReference type="Proteomes" id="UP000236884"/>
    </source>
</evidence>
<dbReference type="RefSeq" id="WP_096355124.1">
    <property type="nucleotide sequence ID" value="NZ_AP014946.1"/>
</dbReference>
<dbReference type="InterPro" id="IPR029044">
    <property type="entry name" value="Nucleotide-diphossugar_trans"/>
</dbReference>
<dbReference type="Gene3D" id="3.90.550.10">
    <property type="entry name" value="Spore Coat Polysaccharide Biosynthesis Protein SpsA, Chain A"/>
    <property type="match status" value="1"/>
</dbReference>
<dbReference type="OrthoDB" id="9806525at2"/>
<dbReference type="CDD" id="cd06423">
    <property type="entry name" value="CESA_like"/>
    <property type="match status" value="1"/>
</dbReference>
<dbReference type="Pfam" id="PF00535">
    <property type="entry name" value="Glycos_transf_2"/>
    <property type="match status" value="1"/>
</dbReference>
<feature type="transmembrane region" description="Helical" evidence="1">
    <location>
        <begin position="305"/>
        <end position="326"/>
    </location>
</feature>
<dbReference type="EMBL" id="AP014946">
    <property type="protein sequence ID" value="BAT59605.1"/>
    <property type="molecule type" value="Genomic_DNA"/>
</dbReference>
<dbReference type="NCBIfam" id="TIGR03469">
    <property type="entry name" value="HpnB"/>
    <property type="match status" value="1"/>
</dbReference>
<proteinExistence type="predicted"/>
<evidence type="ECO:0000313" key="3">
    <source>
        <dbReference type="EMBL" id="BAT59605.1"/>
    </source>
</evidence>
<dbReference type="AlphaFoldDB" id="A0A0S3PUG2"/>
<dbReference type="KEGG" id="vgo:GJW-30_1_02138"/>
<accession>A0A0S3PUG2</accession>
<keyword evidence="3" id="KW-0808">Transferase</keyword>
<keyword evidence="1" id="KW-1133">Transmembrane helix</keyword>
<reference evidence="3 4" key="1">
    <citation type="submission" date="2015-08" db="EMBL/GenBank/DDBJ databases">
        <title>Investigation of the bacterial diversity of lava forest soil.</title>
        <authorList>
            <person name="Lee J.S."/>
        </authorList>
    </citation>
    <scope>NUCLEOTIDE SEQUENCE [LARGE SCALE GENOMIC DNA]</scope>
    <source>
        <strain evidence="3 4">GJW-30</strain>
    </source>
</reference>
<feature type="transmembrane region" description="Helical" evidence="1">
    <location>
        <begin position="338"/>
        <end position="355"/>
    </location>
</feature>
<dbReference type="InterPro" id="IPR017832">
    <property type="entry name" value="Glyco_trans_2_hopen-assoc_HpnB"/>
</dbReference>
<name>A0A0S3PUG2_9BRAD</name>
<sequence length="380" mass="41305">MINGILATIALGIWTYLLTVHGRFWLGTERDDAPVADPETWPDVVAVVPARDEAENIAECIRSLVAQDYPGKFRAVLVDDNSTDNTAGIARAAAHGSTRLEVVTGQPLALGWTGKLYAVKQGIEAAEADGSPRYILLTDADIAHTPDSVRWLVAFAEKRGNVLTSFMAKLRCETLAERIHIPAFIFFFQMLYPFPWVNRRESPMAAAAGGCMLVRADALKAAGGIDVIRGALIDDCSLGAVMKKQGPIWLGLTDRAHSIRPYDFADCRKMVARSAFAQLKFSYVLLLGTVLGMAMTYLVPPVVTIIGSGGGQLMAAAAWGMMALAFQPTLRFYKMSPLWGLALPGIALLYSLYTIDSAYQYLRGRGGAWKGRMQANVAQQ</sequence>
<dbReference type="InterPro" id="IPR001173">
    <property type="entry name" value="Glyco_trans_2-like"/>
</dbReference>
<organism evidence="3 4">
    <name type="scientific">Variibacter gotjawalensis</name>
    <dbReference type="NCBI Taxonomy" id="1333996"/>
    <lineage>
        <taxon>Bacteria</taxon>
        <taxon>Pseudomonadati</taxon>
        <taxon>Pseudomonadota</taxon>
        <taxon>Alphaproteobacteria</taxon>
        <taxon>Hyphomicrobiales</taxon>
        <taxon>Nitrobacteraceae</taxon>
        <taxon>Variibacter</taxon>
    </lineage>
</organism>
<feature type="transmembrane region" description="Helical" evidence="1">
    <location>
        <begin position="279"/>
        <end position="299"/>
    </location>
</feature>
<keyword evidence="1" id="KW-0812">Transmembrane</keyword>
<protein>
    <submittedName>
        <fullName evidence="3">N-glycosyltransferase</fullName>
    </submittedName>
</protein>
<feature type="domain" description="Glycosyltransferase 2-like" evidence="2">
    <location>
        <begin position="47"/>
        <end position="220"/>
    </location>
</feature>
<dbReference type="SUPFAM" id="SSF53448">
    <property type="entry name" value="Nucleotide-diphospho-sugar transferases"/>
    <property type="match status" value="1"/>
</dbReference>
<evidence type="ECO:0000259" key="2">
    <source>
        <dbReference type="Pfam" id="PF00535"/>
    </source>
</evidence>
<keyword evidence="1" id="KW-0472">Membrane</keyword>
<evidence type="ECO:0000256" key="1">
    <source>
        <dbReference type="SAM" id="Phobius"/>
    </source>
</evidence>
<gene>
    <name evidence="3" type="ORF">GJW-30_1_02138</name>
</gene>
<dbReference type="PANTHER" id="PTHR43646">
    <property type="entry name" value="GLYCOSYLTRANSFERASE"/>
    <property type="match status" value="1"/>
</dbReference>